<sequence>MKASTVLLGIFSPLVIAAPATPADSNLVERLSILAPVCQGTPVCCSGDVISGVVSSNCVAPVTPPITTLGFQAACLIDGNRIARCCTISLVSFKIVVLTVLWLISKYKAGLAVLCKAPGT</sequence>
<dbReference type="SUPFAM" id="SSF101751">
    <property type="entry name" value="Hydrophobin II, HfbII"/>
    <property type="match status" value="1"/>
</dbReference>
<comment type="subcellular location">
    <subcellularLocation>
        <location evidence="1">Cell envelope</location>
    </subcellularLocation>
</comment>
<dbReference type="Gene3D" id="3.20.120.10">
    <property type="entry name" value="Hydrophobin"/>
    <property type="match status" value="1"/>
</dbReference>
<feature type="chain" id="PRO_5047520910" description="Hydrophobin" evidence="4">
    <location>
        <begin position="18"/>
        <end position="120"/>
    </location>
</feature>
<dbReference type="InterPro" id="IPR010636">
    <property type="entry name" value="Class_II_hydrophobin"/>
</dbReference>
<proteinExistence type="inferred from homology"/>
<dbReference type="InterPro" id="IPR036686">
    <property type="entry name" value="Class_II_Hydrophobin_sf"/>
</dbReference>
<comment type="similarity">
    <text evidence="2">Belongs to the cerato-ulmin hydrophobin family.</text>
</comment>
<dbReference type="Pfam" id="PF06766">
    <property type="entry name" value="Hydrophobin_2"/>
    <property type="match status" value="1"/>
</dbReference>
<gene>
    <name evidence="5" type="ORF">CPAR01_05381</name>
</gene>
<accession>A0ABQ9SR55</accession>
<evidence type="ECO:0000256" key="2">
    <source>
        <dbReference type="ARBA" id="ARBA00009576"/>
    </source>
</evidence>
<organism evidence="5 6">
    <name type="scientific">Colletotrichum paranaense</name>
    <dbReference type="NCBI Taxonomy" id="1914294"/>
    <lineage>
        <taxon>Eukaryota</taxon>
        <taxon>Fungi</taxon>
        <taxon>Dikarya</taxon>
        <taxon>Ascomycota</taxon>
        <taxon>Pezizomycotina</taxon>
        <taxon>Sordariomycetes</taxon>
        <taxon>Hypocreomycetidae</taxon>
        <taxon>Glomerellales</taxon>
        <taxon>Glomerellaceae</taxon>
        <taxon>Colletotrichum</taxon>
        <taxon>Colletotrichum acutatum species complex</taxon>
    </lineage>
</organism>
<evidence type="ECO:0000256" key="1">
    <source>
        <dbReference type="ARBA" id="ARBA00004196"/>
    </source>
</evidence>
<name>A0ABQ9SR55_9PEZI</name>
<evidence type="ECO:0000256" key="4">
    <source>
        <dbReference type="SAM" id="SignalP"/>
    </source>
</evidence>
<evidence type="ECO:0000313" key="5">
    <source>
        <dbReference type="EMBL" id="KAK1541994.1"/>
    </source>
</evidence>
<protein>
    <recommendedName>
        <fullName evidence="7">Hydrophobin</fullName>
    </recommendedName>
</protein>
<evidence type="ECO:0008006" key="7">
    <source>
        <dbReference type="Google" id="ProtNLM"/>
    </source>
</evidence>
<dbReference type="GeneID" id="85373559"/>
<dbReference type="RefSeq" id="XP_060351126.1">
    <property type="nucleotide sequence ID" value="XM_060489660.1"/>
</dbReference>
<feature type="signal peptide" evidence="4">
    <location>
        <begin position="1"/>
        <end position="17"/>
    </location>
</feature>
<comment type="caution">
    <text evidence="5">The sequence shown here is derived from an EMBL/GenBank/DDBJ whole genome shotgun (WGS) entry which is preliminary data.</text>
</comment>
<reference evidence="5 6" key="1">
    <citation type="submission" date="2016-10" db="EMBL/GenBank/DDBJ databases">
        <title>The genome sequence of Colletotrichum fioriniae PJ7.</title>
        <authorList>
            <person name="Baroncelli R."/>
        </authorList>
    </citation>
    <scope>NUCLEOTIDE SEQUENCE [LARGE SCALE GENOMIC DNA]</scope>
    <source>
        <strain evidence="5 6">IMI 384185</strain>
    </source>
</reference>
<dbReference type="EMBL" id="MOPA01000004">
    <property type="protein sequence ID" value="KAK1541994.1"/>
    <property type="molecule type" value="Genomic_DNA"/>
</dbReference>
<evidence type="ECO:0000256" key="3">
    <source>
        <dbReference type="ARBA" id="ARBA00023157"/>
    </source>
</evidence>
<keyword evidence="6" id="KW-1185">Reference proteome</keyword>
<keyword evidence="4" id="KW-0732">Signal</keyword>
<keyword evidence="3" id="KW-1015">Disulfide bond</keyword>
<evidence type="ECO:0000313" key="6">
    <source>
        <dbReference type="Proteomes" id="UP001241169"/>
    </source>
</evidence>
<dbReference type="Proteomes" id="UP001241169">
    <property type="component" value="Unassembled WGS sequence"/>
</dbReference>